<evidence type="ECO:0000256" key="2">
    <source>
        <dbReference type="ARBA" id="ARBA00022692"/>
    </source>
</evidence>
<dbReference type="GO" id="GO:0005886">
    <property type="term" value="C:plasma membrane"/>
    <property type="evidence" value="ECO:0007669"/>
    <property type="project" value="TreeGrafter"/>
</dbReference>
<evidence type="ECO:0000256" key="4">
    <source>
        <dbReference type="ARBA" id="ARBA00023040"/>
    </source>
</evidence>
<dbReference type="PANTHER" id="PTHR24243:SF233">
    <property type="entry name" value="THYROTROPIN-RELEASING HORMONE RECEPTOR"/>
    <property type="match status" value="1"/>
</dbReference>
<feature type="transmembrane region" description="Helical" evidence="8">
    <location>
        <begin position="64"/>
        <end position="86"/>
    </location>
</feature>
<reference evidence="10" key="2">
    <citation type="submission" date="2020-11" db="EMBL/GenBank/DDBJ databases">
        <authorList>
            <person name="McCartney M.A."/>
            <person name="Auch B."/>
            <person name="Kono T."/>
            <person name="Mallez S."/>
            <person name="Becker A."/>
            <person name="Gohl D.M."/>
            <person name="Silverstein K.A.T."/>
            <person name="Koren S."/>
            <person name="Bechman K.B."/>
            <person name="Herman A."/>
            <person name="Abrahante J.E."/>
            <person name="Garbe J."/>
        </authorList>
    </citation>
    <scope>NUCLEOTIDE SEQUENCE</scope>
    <source>
        <strain evidence="10">Duluth1</strain>
        <tissue evidence="10">Whole animal</tissue>
    </source>
</reference>
<evidence type="ECO:0000313" key="10">
    <source>
        <dbReference type="EMBL" id="KAH3813910.1"/>
    </source>
</evidence>
<dbReference type="Proteomes" id="UP000828390">
    <property type="component" value="Unassembled WGS sequence"/>
</dbReference>
<reference evidence="10" key="1">
    <citation type="journal article" date="2019" name="bioRxiv">
        <title>The Genome of the Zebra Mussel, Dreissena polymorpha: A Resource for Invasive Species Research.</title>
        <authorList>
            <person name="McCartney M.A."/>
            <person name="Auch B."/>
            <person name="Kono T."/>
            <person name="Mallez S."/>
            <person name="Zhang Y."/>
            <person name="Obille A."/>
            <person name="Becker A."/>
            <person name="Abrahante J.E."/>
            <person name="Garbe J."/>
            <person name="Badalamenti J.P."/>
            <person name="Herman A."/>
            <person name="Mangelson H."/>
            <person name="Liachko I."/>
            <person name="Sullivan S."/>
            <person name="Sone E.D."/>
            <person name="Koren S."/>
            <person name="Silverstein K.A.T."/>
            <person name="Beckman K.B."/>
            <person name="Gohl D.M."/>
        </authorList>
    </citation>
    <scope>NUCLEOTIDE SEQUENCE</scope>
    <source>
        <strain evidence="10">Duluth1</strain>
        <tissue evidence="10">Whole animal</tissue>
    </source>
</reference>
<dbReference type="PANTHER" id="PTHR24243">
    <property type="entry name" value="G-PROTEIN COUPLED RECEPTOR"/>
    <property type="match status" value="1"/>
</dbReference>
<evidence type="ECO:0000256" key="5">
    <source>
        <dbReference type="ARBA" id="ARBA00023136"/>
    </source>
</evidence>
<keyword evidence="3 8" id="KW-1133">Transmembrane helix</keyword>
<dbReference type="Gene3D" id="1.20.1070.10">
    <property type="entry name" value="Rhodopsin 7-helix transmembrane proteins"/>
    <property type="match status" value="1"/>
</dbReference>
<dbReference type="PRINTS" id="PR00237">
    <property type="entry name" value="GPCRRHODOPSN"/>
</dbReference>
<keyword evidence="4" id="KW-0297">G-protein coupled receptor</keyword>
<evidence type="ECO:0000259" key="9">
    <source>
        <dbReference type="PROSITE" id="PS50262"/>
    </source>
</evidence>
<feature type="transmembrane region" description="Helical" evidence="8">
    <location>
        <begin position="93"/>
        <end position="113"/>
    </location>
</feature>
<comment type="subcellular location">
    <subcellularLocation>
        <location evidence="1">Membrane</location>
        <topology evidence="1">Multi-pass membrane protein</topology>
    </subcellularLocation>
</comment>
<evidence type="ECO:0000313" key="11">
    <source>
        <dbReference type="Proteomes" id="UP000828390"/>
    </source>
</evidence>
<dbReference type="GO" id="GO:0004930">
    <property type="term" value="F:G protein-coupled receptor activity"/>
    <property type="evidence" value="ECO:0007669"/>
    <property type="project" value="UniProtKB-KW"/>
</dbReference>
<evidence type="ECO:0000256" key="6">
    <source>
        <dbReference type="ARBA" id="ARBA00023170"/>
    </source>
</evidence>
<keyword evidence="5 8" id="KW-0472">Membrane</keyword>
<dbReference type="InterPro" id="IPR000276">
    <property type="entry name" value="GPCR_Rhodpsn"/>
</dbReference>
<dbReference type="InterPro" id="IPR017452">
    <property type="entry name" value="GPCR_Rhodpsn_7TM"/>
</dbReference>
<keyword evidence="2 8" id="KW-0812">Transmembrane</keyword>
<evidence type="ECO:0000256" key="7">
    <source>
        <dbReference type="ARBA" id="ARBA00023224"/>
    </source>
</evidence>
<organism evidence="10 11">
    <name type="scientific">Dreissena polymorpha</name>
    <name type="common">Zebra mussel</name>
    <name type="synonym">Mytilus polymorpha</name>
    <dbReference type="NCBI Taxonomy" id="45954"/>
    <lineage>
        <taxon>Eukaryota</taxon>
        <taxon>Metazoa</taxon>
        <taxon>Spiralia</taxon>
        <taxon>Lophotrochozoa</taxon>
        <taxon>Mollusca</taxon>
        <taxon>Bivalvia</taxon>
        <taxon>Autobranchia</taxon>
        <taxon>Heteroconchia</taxon>
        <taxon>Euheterodonta</taxon>
        <taxon>Imparidentia</taxon>
        <taxon>Neoheterodontei</taxon>
        <taxon>Myida</taxon>
        <taxon>Dreissenoidea</taxon>
        <taxon>Dreissenidae</taxon>
        <taxon>Dreissena</taxon>
    </lineage>
</organism>
<feature type="domain" description="G-protein coupled receptors family 1 profile" evidence="9">
    <location>
        <begin position="76"/>
        <end position="119"/>
    </location>
</feature>
<dbReference type="EMBL" id="JAIWYP010000006">
    <property type="protein sequence ID" value="KAH3813910.1"/>
    <property type="molecule type" value="Genomic_DNA"/>
</dbReference>
<proteinExistence type="predicted"/>
<protein>
    <recommendedName>
        <fullName evidence="9">G-protein coupled receptors family 1 profile domain-containing protein</fullName>
    </recommendedName>
</protein>
<name>A0A9D4GB71_DREPO</name>
<evidence type="ECO:0000256" key="1">
    <source>
        <dbReference type="ARBA" id="ARBA00004141"/>
    </source>
</evidence>
<comment type="caution">
    <text evidence="10">The sequence shown here is derived from an EMBL/GenBank/DDBJ whole genome shotgun (WGS) entry which is preliminary data.</text>
</comment>
<keyword evidence="11" id="KW-1185">Reference proteome</keyword>
<dbReference type="AlphaFoldDB" id="A0A9D4GB71"/>
<evidence type="ECO:0000256" key="3">
    <source>
        <dbReference type="ARBA" id="ARBA00022989"/>
    </source>
</evidence>
<gene>
    <name evidence="10" type="ORF">DPMN_142381</name>
</gene>
<keyword evidence="6" id="KW-0675">Receptor</keyword>
<evidence type="ECO:0000256" key="8">
    <source>
        <dbReference type="SAM" id="Phobius"/>
    </source>
</evidence>
<accession>A0A9D4GB71</accession>
<dbReference type="PROSITE" id="PS50262">
    <property type="entry name" value="G_PROTEIN_RECEP_F1_2"/>
    <property type="match status" value="1"/>
</dbReference>
<sequence>MASVNTEANKSVMATENNQLSTYHYNESGDNHTTEMDDGIYFYEDIDKLKTSWVNEPHVLPQTIIYGIVFLLGLVGNFIVILSALGRRSNRNVTLMFMVSLAVADILFLLVVIPHELLR</sequence>
<dbReference type="SUPFAM" id="SSF81321">
    <property type="entry name" value="Family A G protein-coupled receptor-like"/>
    <property type="match status" value="1"/>
</dbReference>
<keyword evidence="7" id="KW-0807">Transducer</keyword>